<sequence length="69" mass="7736">MLILGVNAHLTKLGAHGVIKVFHNRDTQWGLFENTAVQGFIEGQFAIEFLQTGVLEQDVEQREGQRQNG</sequence>
<accession>A0A645G0J0</accession>
<organism evidence="1">
    <name type="scientific">bioreactor metagenome</name>
    <dbReference type="NCBI Taxonomy" id="1076179"/>
    <lineage>
        <taxon>unclassified sequences</taxon>
        <taxon>metagenomes</taxon>
        <taxon>ecological metagenomes</taxon>
    </lineage>
</organism>
<evidence type="ECO:0000313" key="1">
    <source>
        <dbReference type="EMBL" id="MPN17624.1"/>
    </source>
</evidence>
<reference evidence="1" key="1">
    <citation type="submission" date="2019-08" db="EMBL/GenBank/DDBJ databases">
        <authorList>
            <person name="Kucharzyk K."/>
            <person name="Murdoch R.W."/>
            <person name="Higgins S."/>
            <person name="Loffler F."/>
        </authorList>
    </citation>
    <scope>NUCLEOTIDE SEQUENCE</scope>
</reference>
<dbReference type="EMBL" id="VSSQ01064800">
    <property type="protein sequence ID" value="MPN17624.1"/>
    <property type="molecule type" value="Genomic_DNA"/>
</dbReference>
<protein>
    <submittedName>
        <fullName evidence="1">Uncharacterized protein</fullName>
    </submittedName>
</protein>
<comment type="caution">
    <text evidence="1">The sequence shown here is derived from an EMBL/GenBank/DDBJ whole genome shotgun (WGS) entry which is preliminary data.</text>
</comment>
<name>A0A645G0J0_9ZZZZ</name>
<dbReference type="AlphaFoldDB" id="A0A645G0J0"/>
<gene>
    <name evidence="1" type="ORF">SDC9_164979</name>
</gene>
<proteinExistence type="predicted"/>